<dbReference type="EMBL" id="PVEM01000001">
    <property type="protein sequence ID" value="PTD12421.1"/>
    <property type="molecule type" value="Genomic_DNA"/>
</dbReference>
<name>A0A2T4H9D4_FUSCU</name>
<protein>
    <submittedName>
        <fullName evidence="2">Uncharacterized protein</fullName>
    </submittedName>
</protein>
<dbReference type="EMBL" id="CP064750">
    <property type="protein sequence ID" value="QPC67557.1"/>
    <property type="molecule type" value="Genomic_DNA"/>
</dbReference>
<organism evidence="2 4">
    <name type="scientific">Fusarium culmorum</name>
    <dbReference type="NCBI Taxonomy" id="5516"/>
    <lineage>
        <taxon>Eukaryota</taxon>
        <taxon>Fungi</taxon>
        <taxon>Dikarya</taxon>
        <taxon>Ascomycota</taxon>
        <taxon>Pezizomycotina</taxon>
        <taxon>Sordariomycetes</taxon>
        <taxon>Hypocreomycetidae</taxon>
        <taxon>Hypocreales</taxon>
        <taxon>Nectriaceae</taxon>
        <taxon>Fusarium</taxon>
    </lineage>
</organism>
<dbReference type="Proteomes" id="UP000241587">
    <property type="component" value="Unassembled WGS sequence"/>
</dbReference>
<evidence type="ECO:0000313" key="4">
    <source>
        <dbReference type="Proteomes" id="UP000241587"/>
    </source>
</evidence>
<keyword evidence="4" id="KW-1185">Reference proteome</keyword>
<reference evidence="3" key="2">
    <citation type="submission" date="2020-11" db="EMBL/GenBank/DDBJ databases">
        <title>The chromosome-scale genome resource for two endophytic Fusarium species: F. culmorum and F. pseudograminearum.</title>
        <authorList>
            <person name="Yuan Z."/>
        </authorList>
    </citation>
    <scope>NUCLEOTIDE SEQUENCE</scope>
    <source>
        <strain evidence="3">Class2-1B</strain>
    </source>
</reference>
<proteinExistence type="predicted"/>
<reference evidence="2 4" key="1">
    <citation type="submission" date="2018-02" db="EMBL/GenBank/DDBJ databases">
        <title>Fusarium culmorum secondary metabolites in fungal-bacterial-plant interactions.</title>
        <authorList>
            <person name="Schmidt R."/>
        </authorList>
    </citation>
    <scope>NUCLEOTIDE SEQUENCE [LARGE SCALE GENOMIC DNA]</scope>
    <source>
        <strain evidence="2 4">PV</strain>
    </source>
</reference>
<evidence type="ECO:0000313" key="2">
    <source>
        <dbReference type="EMBL" id="PTD12421.1"/>
    </source>
</evidence>
<accession>A0A2T4H9D4</accession>
<gene>
    <name evidence="2" type="ORF">FCULG_00004722</name>
    <name evidence="3" type="ORF">HYE67_009788</name>
</gene>
<evidence type="ECO:0000256" key="1">
    <source>
        <dbReference type="SAM" id="MobiDB-lite"/>
    </source>
</evidence>
<dbReference type="Proteomes" id="UP000663297">
    <property type="component" value="Chromosome 4"/>
</dbReference>
<dbReference type="AlphaFoldDB" id="A0A2T4H9D4"/>
<feature type="region of interest" description="Disordered" evidence="1">
    <location>
        <begin position="1"/>
        <end position="20"/>
    </location>
</feature>
<evidence type="ECO:0000313" key="3">
    <source>
        <dbReference type="EMBL" id="QPC67557.1"/>
    </source>
</evidence>
<sequence>MNRNRSTGNPVEIEDEDNMQTSTHLGISIYELALVIVTGRILSTVITSKYEIGSSRGMPPGPM</sequence>